<feature type="transmembrane region" description="Helical" evidence="7">
    <location>
        <begin position="170"/>
        <end position="189"/>
    </location>
</feature>
<evidence type="ECO:0000259" key="8">
    <source>
        <dbReference type="PROSITE" id="PS50156"/>
    </source>
</evidence>
<dbReference type="PROSITE" id="PS50156">
    <property type="entry name" value="SSD"/>
    <property type="match status" value="1"/>
</dbReference>
<sequence length="707" mass="73514">MLRRISGFSARRPWLVVVLWLAVVGAGFGVGGRVFGALVGDVGSVPGSESGRAARWLDDNAPRPERITAIVAGRPVSDPALRREVDAAIGAVRAVPGVVEVSGPLPSRTTGRALLVEVALTPGDQAEKAAEAAADRLRDVDGATVTVAGGPLSGAEFNGQAQRDVARAEMLSMPVVLVLLLVVFGGLLAAGLPLLVAMIGTGATFGILYAFSALTDISVYAIQVTTMLAVGLAVDYALLMVNRFREERGADPDVAADVAAAVARTAATAGRTVMFSGLTVAVALLGLVIFPDPFLRSMGLAGTAVVLVDMLAALTLLPALLARFGHRIAPAGTRVRGGAFARVARAVQRRPLLTLAATAAALATLAAPVLGLHISLGDARMLPDSTDTRRLWTELNTHFPERARWTGDIQVVADAPPGDPRVATLRQTIAAMPGIAEVGTDRLGSTRTLLFATPRGEADDTAVRDAVHAVRDLRTPFPVQVTGDTAQLIDYRAMLADRLPWAAAAVALGTLVLLFAFTGSVLLPVKAVLTNLLSIGSALGVVVWVFQDGHLAGPLGTEGMGYVHLTVPVLIGAIAFGLSVDYEVFLLSRIRERWLAGDAPRVAVAEGLRRTGGIITAAALMIAVVFAGFALGGFAPVKAIGLGLVTAIVLDATVVRMLLVPATMTLLGRRSWWLPGPLERLHARLALSEAEPPSPGAARPAGRPLVH</sequence>
<keyword evidence="3" id="KW-1003">Cell membrane</keyword>
<feature type="transmembrane region" description="Helical" evidence="7">
    <location>
        <begin position="352"/>
        <end position="374"/>
    </location>
</feature>
<dbReference type="Pfam" id="PF03176">
    <property type="entry name" value="MMPL"/>
    <property type="match status" value="2"/>
</dbReference>
<evidence type="ECO:0000256" key="2">
    <source>
        <dbReference type="ARBA" id="ARBA00010157"/>
    </source>
</evidence>
<dbReference type="PANTHER" id="PTHR33406">
    <property type="entry name" value="MEMBRANE PROTEIN MJ1562-RELATED"/>
    <property type="match status" value="1"/>
</dbReference>
<reference evidence="10" key="1">
    <citation type="journal article" date="2019" name="Int. J. Syst. Evol. Microbiol.">
        <title>The Global Catalogue of Microorganisms (GCM) 10K type strain sequencing project: providing services to taxonomists for standard genome sequencing and annotation.</title>
        <authorList>
            <consortium name="The Broad Institute Genomics Platform"/>
            <consortium name="The Broad Institute Genome Sequencing Center for Infectious Disease"/>
            <person name="Wu L."/>
            <person name="Ma J."/>
        </authorList>
    </citation>
    <scope>NUCLEOTIDE SEQUENCE [LARGE SCALE GENOMIC DNA]</scope>
    <source>
        <strain evidence="10">JCM 16702</strain>
    </source>
</reference>
<keyword evidence="10" id="KW-1185">Reference proteome</keyword>
<accession>A0ABP7W9K9</accession>
<proteinExistence type="inferred from homology"/>
<feature type="transmembrane region" description="Helical" evidence="7">
    <location>
        <begin position="567"/>
        <end position="590"/>
    </location>
</feature>
<dbReference type="InterPro" id="IPR004869">
    <property type="entry name" value="MMPL_dom"/>
</dbReference>
<evidence type="ECO:0000256" key="7">
    <source>
        <dbReference type="SAM" id="Phobius"/>
    </source>
</evidence>
<comment type="subcellular location">
    <subcellularLocation>
        <location evidence="1">Cell membrane</location>
        <topology evidence="1">Multi-pass membrane protein</topology>
    </subcellularLocation>
</comment>
<evidence type="ECO:0000256" key="6">
    <source>
        <dbReference type="ARBA" id="ARBA00023136"/>
    </source>
</evidence>
<evidence type="ECO:0000256" key="1">
    <source>
        <dbReference type="ARBA" id="ARBA00004651"/>
    </source>
</evidence>
<feature type="transmembrane region" description="Helical" evidence="7">
    <location>
        <begin position="273"/>
        <end position="291"/>
    </location>
</feature>
<keyword evidence="4 7" id="KW-0812">Transmembrane</keyword>
<dbReference type="InterPro" id="IPR050545">
    <property type="entry name" value="Mycobact_MmpL"/>
</dbReference>
<keyword evidence="5 7" id="KW-1133">Transmembrane helix</keyword>
<comment type="caution">
    <text evidence="9">The sequence shown here is derived from an EMBL/GenBank/DDBJ whole genome shotgun (WGS) entry which is preliminary data.</text>
</comment>
<name>A0ABP7W9K9_9ACTN</name>
<dbReference type="Proteomes" id="UP001500683">
    <property type="component" value="Unassembled WGS sequence"/>
</dbReference>
<dbReference type="EMBL" id="BAAAZG010000036">
    <property type="protein sequence ID" value="GAA4083810.1"/>
    <property type="molecule type" value="Genomic_DNA"/>
</dbReference>
<keyword evidence="6 7" id="KW-0472">Membrane</keyword>
<dbReference type="RefSeq" id="WP_344951940.1">
    <property type="nucleotide sequence ID" value="NZ_BAAAZG010000036.1"/>
</dbReference>
<feature type="transmembrane region" description="Helical" evidence="7">
    <location>
        <begin position="501"/>
        <end position="523"/>
    </location>
</feature>
<gene>
    <name evidence="9" type="ORF">GCM10022214_49380</name>
</gene>
<dbReference type="PANTHER" id="PTHR33406:SF11">
    <property type="entry name" value="MEMBRANE PROTEIN SCO6666-RELATED"/>
    <property type="match status" value="1"/>
</dbReference>
<feature type="transmembrane region" description="Helical" evidence="7">
    <location>
        <begin position="528"/>
        <end position="547"/>
    </location>
</feature>
<evidence type="ECO:0000256" key="5">
    <source>
        <dbReference type="ARBA" id="ARBA00022989"/>
    </source>
</evidence>
<feature type="transmembrane region" description="Helical" evidence="7">
    <location>
        <begin position="611"/>
        <end position="634"/>
    </location>
</feature>
<evidence type="ECO:0000256" key="4">
    <source>
        <dbReference type="ARBA" id="ARBA00022692"/>
    </source>
</evidence>
<organism evidence="9 10">
    <name type="scientific">Actinomadura miaoliensis</name>
    <dbReference type="NCBI Taxonomy" id="430685"/>
    <lineage>
        <taxon>Bacteria</taxon>
        <taxon>Bacillati</taxon>
        <taxon>Actinomycetota</taxon>
        <taxon>Actinomycetes</taxon>
        <taxon>Streptosporangiales</taxon>
        <taxon>Thermomonosporaceae</taxon>
        <taxon>Actinomadura</taxon>
    </lineage>
</organism>
<protein>
    <submittedName>
        <fullName evidence="9">MMPL family transporter</fullName>
    </submittedName>
</protein>
<comment type="similarity">
    <text evidence="2">Belongs to the resistance-nodulation-cell division (RND) (TC 2.A.6) family. MmpL subfamily.</text>
</comment>
<evidence type="ECO:0000313" key="9">
    <source>
        <dbReference type="EMBL" id="GAA4083810.1"/>
    </source>
</evidence>
<feature type="transmembrane region" description="Helical" evidence="7">
    <location>
        <begin position="297"/>
        <end position="321"/>
    </location>
</feature>
<feature type="transmembrane region" description="Helical" evidence="7">
    <location>
        <begin position="217"/>
        <end position="239"/>
    </location>
</feature>
<feature type="transmembrane region" description="Helical" evidence="7">
    <location>
        <begin position="640"/>
        <end position="660"/>
    </location>
</feature>
<dbReference type="InterPro" id="IPR000731">
    <property type="entry name" value="SSD"/>
</dbReference>
<dbReference type="SUPFAM" id="SSF82866">
    <property type="entry name" value="Multidrug efflux transporter AcrB transmembrane domain"/>
    <property type="match status" value="2"/>
</dbReference>
<evidence type="ECO:0000256" key="3">
    <source>
        <dbReference type="ARBA" id="ARBA00022475"/>
    </source>
</evidence>
<dbReference type="Gene3D" id="1.20.1640.10">
    <property type="entry name" value="Multidrug efflux transporter AcrB transmembrane domain"/>
    <property type="match status" value="2"/>
</dbReference>
<evidence type="ECO:0000313" key="10">
    <source>
        <dbReference type="Proteomes" id="UP001500683"/>
    </source>
</evidence>
<feature type="domain" description="SSD" evidence="8">
    <location>
        <begin position="194"/>
        <end position="323"/>
    </location>
</feature>